<dbReference type="PANTHER" id="PTHR34703:SF1">
    <property type="entry name" value="ANTIPORTER SUBUNIT MNHG2-RELATED"/>
    <property type="match status" value="1"/>
</dbReference>
<keyword evidence="1" id="KW-0812">Transmembrane</keyword>
<evidence type="ECO:0000313" key="2">
    <source>
        <dbReference type="EMBL" id="MDN3567407.1"/>
    </source>
</evidence>
<accession>A0ABT8AC58</accession>
<keyword evidence="1" id="KW-1133">Transmembrane helix</keyword>
<reference evidence="3" key="1">
    <citation type="journal article" date="2019" name="Int. J. Syst. Evol. Microbiol.">
        <title>The Global Catalogue of Microorganisms (GCM) 10K type strain sequencing project: providing services to taxonomists for standard genome sequencing and annotation.</title>
        <authorList>
            <consortium name="The Broad Institute Genomics Platform"/>
            <consortium name="The Broad Institute Genome Sequencing Center for Infectious Disease"/>
            <person name="Wu L."/>
            <person name="Ma J."/>
        </authorList>
    </citation>
    <scope>NUCLEOTIDE SEQUENCE [LARGE SCALE GENOMIC DNA]</scope>
    <source>
        <strain evidence="3">CECT 7131</strain>
    </source>
</reference>
<dbReference type="Proteomes" id="UP001529369">
    <property type="component" value="Unassembled WGS sequence"/>
</dbReference>
<dbReference type="NCBIfam" id="TIGR01300">
    <property type="entry name" value="CPA3_mnhG_phaG"/>
    <property type="match status" value="1"/>
</dbReference>
<feature type="transmembrane region" description="Helical" evidence="1">
    <location>
        <begin position="73"/>
        <end position="94"/>
    </location>
</feature>
<evidence type="ECO:0000256" key="1">
    <source>
        <dbReference type="SAM" id="Phobius"/>
    </source>
</evidence>
<feature type="transmembrane region" description="Helical" evidence="1">
    <location>
        <begin position="46"/>
        <end position="67"/>
    </location>
</feature>
<keyword evidence="3" id="KW-1185">Reference proteome</keyword>
<feature type="transmembrane region" description="Helical" evidence="1">
    <location>
        <begin position="12"/>
        <end position="34"/>
    </location>
</feature>
<gene>
    <name evidence="2" type="primary">mnhG</name>
    <name evidence="2" type="ORF">QWZ14_23755</name>
</gene>
<organism evidence="2 3">
    <name type="scientific">Paeniroseomonas aquatica</name>
    <dbReference type="NCBI Taxonomy" id="373043"/>
    <lineage>
        <taxon>Bacteria</taxon>
        <taxon>Pseudomonadati</taxon>
        <taxon>Pseudomonadota</taxon>
        <taxon>Alphaproteobacteria</taxon>
        <taxon>Acetobacterales</taxon>
        <taxon>Acetobacteraceae</taxon>
        <taxon>Paeniroseomonas</taxon>
    </lineage>
</organism>
<dbReference type="Pfam" id="PF03334">
    <property type="entry name" value="PhaG_MnhG_YufB"/>
    <property type="match status" value="1"/>
</dbReference>
<dbReference type="PANTHER" id="PTHR34703">
    <property type="entry name" value="ANTIPORTER SUBUNIT MNHG2-RELATED"/>
    <property type="match status" value="1"/>
</dbReference>
<proteinExistence type="predicted"/>
<evidence type="ECO:0000313" key="3">
    <source>
        <dbReference type="Proteomes" id="UP001529369"/>
    </source>
</evidence>
<comment type="caution">
    <text evidence="2">The sequence shown here is derived from an EMBL/GenBank/DDBJ whole genome shotgun (WGS) entry which is preliminary data.</text>
</comment>
<dbReference type="RefSeq" id="WP_290319436.1">
    <property type="nucleotide sequence ID" value="NZ_JAUFPN010000192.1"/>
</dbReference>
<keyword evidence="1" id="KW-0472">Membrane</keyword>
<dbReference type="InterPro" id="IPR005133">
    <property type="entry name" value="PhaG_MnhG_YufB"/>
</dbReference>
<sequence>MSHAAELPIWLAVPAALLLLLGAGLALTGALGLLRLRTFYERLHAPTIGTSYGMGCVLLASVLVFSARQGRPVLHEVLIGLFVVVTTPVTLMLLGRAALHRDRLEGDPEVPGAARPDDAPPA</sequence>
<name>A0ABT8AC58_9PROT</name>
<protein>
    <submittedName>
        <fullName evidence="2">Monovalent cation/H(+) antiporter subunit G</fullName>
    </submittedName>
</protein>
<dbReference type="EMBL" id="JAUFPN010000192">
    <property type="protein sequence ID" value="MDN3567407.1"/>
    <property type="molecule type" value="Genomic_DNA"/>
</dbReference>